<keyword evidence="3" id="KW-0732">Signal</keyword>
<evidence type="ECO:0000313" key="5">
    <source>
        <dbReference type="Proteomes" id="UP000009168"/>
    </source>
</evidence>
<dbReference type="InParanoid" id="I7ME88"/>
<gene>
    <name evidence="4" type="ORF">TTHERM_00268260</name>
</gene>
<proteinExistence type="predicted"/>
<feature type="chain" id="PRO_5003712397" evidence="3">
    <location>
        <begin position="21"/>
        <end position="626"/>
    </location>
</feature>
<feature type="transmembrane region" description="Helical" evidence="2">
    <location>
        <begin position="564"/>
        <end position="582"/>
    </location>
</feature>
<accession>I7ME88</accession>
<dbReference type="Proteomes" id="UP000009168">
    <property type="component" value="Unassembled WGS sequence"/>
</dbReference>
<sequence length="626" mass="74159">MVSHLVILLIQGLIAQRIYCEIIKFQGDWNIQDNYKMSNNQKLVFDFKSATLKGNGVASSISSNNTIYDIQIIDNNESEDKKYQQLCKINHMKIKPLYDQSKSIYQTQNQEQIIDFIIIRHNLIFYLTESGQIFFTLIKQVINSKNEPEINVYNLYDNKIEELDKQQQLKVSYIKRFQSLVIYLQNGDIYYLDIQKVIQLAQKVEEAQDIYEINLLDQNENLTLNSFLGFPKHEKAKKILALEDLIIFVTINGKVYGYSVQRNQENNIFMKERILDLNDENSDFIDAECYNNTLILLDIHRGVFFYEYTIEKQEFTFKQDLNIELDGGIMLATQQLNTIVVACQDRYLREYYIDYQNNDYILNSEVQIDSNLNYISAEESYLFISAQSRNSNFFSPLNILKNTLQDLQKHQTIIKFDYHFIKVKFSQLKNTIENNEQPMIAQQHKNQRQKKAKNEKERLQQSLNKNNKVFISLIDNTKIEVVPYQYDKQTLVCSSESTLKLISNINSKYEYTILYNSTNCQEKERYYIIEKQKPTSLDLRKSYCSSHGIVTFEIDFTHYEQEEFEIGLVFLFLLILTALLCFRQYKNKKLQKMLDLKDRMSQDSSTKRKRFNLQYESLSSTEYKKQ</sequence>
<protein>
    <submittedName>
        <fullName evidence="4">Transmembrane protein, putative</fullName>
    </submittedName>
</protein>
<dbReference type="GeneID" id="7846346"/>
<name>I7ME88_TETTS</name>
<dbReference type="HOGENOM" id="CLU_437154_0_0_1"/>
<keyword evidence="2" id="KW-0472">Membrane</keyword>
<dbReference type="EMBL" id="GG662703">
    <property type="protein sequence ID" value="EAR95715.1"/>
    <property type="molecule type" value="Genomic_DNA"/>
</dbReference>
<reference evidence="5" key="1">
    <citation type="journal article" date="2006" name="PLoS Biol.">
        <title>Macronuclear genome sequence of the ciliate Tetrahymena thermophila, a model eukaryote.</title>
        <authorList>
            <person name="Eisen J.A."/>
            <person name="Coyne R.S."/>
            <person name="Wu M."/>
            <person name="Wu D."/>
            <person name="Thiagarajan M."/>
            <person name="Wortman J.R."/>
            <person name="Badger J.H."/>
            <person name="Ren Q."/>
            <person name="Amedeo P."/>
            <person name="Jones K.M."/>
            <person name="Tallon L.J."/>
            <person name="Delcher A.L."/>
            <person name="Salzberg S.L."/>
            <person name="Silva J.C."/>
            <person name="Haas B.J."/>
            <person name="Majoros W.H."/>
            <person name="Farzad M."/>
            <person name="Carlton J.M."/>
            <person name="Smith R.K. Jr."/>
            <person name="Garg J."/>
            <person name="Pearlman R.E."/>
            <person name="Karrer K.M."/>
            <person name="Sun L."/>
            <person name="Manning G."/>
            <person name="Elde N.C."/>
            <person name="Turkewitz A.P."/>
            <person name="Asai D.J."/>
            <person name="Wilkes D.E."/>
            <person name="Wang Y."/>
            <person name="Cai H."/>
            <person name="Collins K."/>
            <person name="Stewart B.A."/>
            <person name="Lee S.R."/>
            <person name="Wilamowska K."/>
            <person name="Weinberg Z."/>
            <person name="Ruzzo W.L."/>
            <person name="Wloga D."/>
            <person name="Gaertig J."/>
            <person name="Frankel J."/>
            <person name="Tsao C.-C."/>
            <person name="Gorovsky M.A."/>
            <person name="Keeling P.J."/>
            <person name="Waller R.F."/>
            <person name="Patron N.J."/>
            <person name="Cherry J.M."/>
            <person name="Stover N.A."/>
            <person name="Krieger C.J."/>
            <person name="del Toro C."/>
            <person name="Ryder H.F."/>
            <person name="Williamson S.C."/>
            <person name="Barbeau R.A."/>
            <person name="Hamilton E.P."/>
            <person name="Orias E."/>
        </authorList>
    </citation>
    <scope>NUCLEOTIDE SEQUENCE [LARGE SCALE GENOMIC DNA]</scope>
    <source>
        <strain evidence="5">SB210</strain>
    </source>
</reference>
<evidence type="ECO:0000256" key="1">
    <source>
        <dbReference type="SAM" id="MobiDB-lite"/>
    </source>
</evidence>
<evidence type="ECO:0000256" key="2">
    <source>
        <dbReference type="SAM" id="Phobius"/>
    </source>
</evidence>
<dbReference type="KEGG" id="tet:TTHERM_00268260"/>
<feature type="signal peptide" evidence="3">
    <location>
        <begin position="1"/>
        <end position="20"/>
    </location>
</feature>
<keyword evidence="2" id="KW-1133">Transmembrane helix</keyword>
<dbReference type="RefSeq" id="XP_001015960.1">
    <property type="nucleotide sequence ID" value="XM_001015960.3"/>
</dbReference>
<feature type="region of interest" description="Disordered" evidence="1">
    <location>
        <begin position="437"/>
        <end position="458"/>
    </location>
</feature>
<keyword evidence="5" id="KW-1185">Reference proteome</keyword>
<dbReference type="AlphaFoldDB" id="I7ME88"/>
<organism evidence="4 5">
    <name type="scientific">Tetrahymena thermophila (strain SB210)</name>
    <dbReference type="NCBI Taxonomy" id="312017"/>
    <lineage>
        <taxon>Eukaryota</taxon>
        <taxon>Sar</taxon>
        <taxon>Alveolata</taxon>
        <taxon>Ciliophora</taxon>
        <taxon>Intramacronucleata</taxon>
        <taxon>Oligohymenophorea</taxon>
        <taxon>Hymenostomatida</taxon>
        <taxon>Tetrahymenina</taxon>
        <taxon>Tetrahymenidae</taxon>
        <taxon>Tetrahymena</taxon>
    </lineage>
</organism>
<keyword evidence="2 4" id="KW-0812">Transmembrane</keyword>
<evidence type="ECO:0000313" key="4">
    <source>
        <dbReference type="EMBL" id="EAR95715.1"/>
    </source>
</evidence>
<evidence type="ECO:0000256" key="3">
    <source>
        <dbReference type="SAM" id="SignalP"/>
    </source>
</evidence>